<gene>
    <name evidence="2" type="ORF">2F5_1</name>
</gene>
<accession>A0A2H4JD38</accession>
<dbReference type="Pfam" id="PF19034">
    <property type="entry name" value="RnlA-toxin_DBD"/>
    <property type="match status" value="1"/>
</dbReference>
<proteinExistence type="predicted"/>
<dbReference type="Gene3D" id="6.10.250.2650">
    <property type="match status" value="1"/>
</dbReference>
<sequence length="184" mass="21834">LVEESGDLKQVNNILNNVYKREIEVDTVEETMKEIIPNYEASNSNIDKIVYSAIFNYKVDCIKYDYSDLIYPTFRIQEHMLHRILNDKMGLETDQNGRNNFSFFGYDKSNGKYYCNSNNHLTSISHEERDLLNDIYNYYHHNRHALSHTSYVDIDIEIVENIETARKIILEGQKLFNRFCELNK</sequence>
<organism evidence="2">
    <name type="scientific">uncultured Caudovirales phage</name>
    <dbReference type="NCBI Taxonomy" id="2100421"/>
    <lineage>
        <taxon>Viruses</taxon>
        <taxon>Duplodnaviria</taxon>
        <taxon>Heunggongvirae</taxon>
        <taxon>Uroviricota</taxon>
        <taxon>Caudoviricetes</taxon>
        <taxon>Peduoviridae</taxon>
        <taxon>Maltschvirus</taxon>
        <taxon>Maltschvirus maltsch</taxon>
    </lineage>
</organism>
<reference evidence="2" key="1">
    <citation type="submission" date="2017-06" db="EMBL/GenBank/DDBJ databases">
        <title>Novel phages from South African skin metaviromes.</title>
        <authorList>
            <person name="van Zyl L.J."/>
            <person name="Abrahams Y."/>
            <person name="Stander E.A."/>
            <person name="Kirby B.M."/>
            <person name="Clavaud C."/>
            <person name="Farcet C."/>
            <person name="Breton L."/>
            <person name="Trindade M.I."/>
        </authorList>
    </citation>
    <scope>NUCLEOTIDE SEQUENCE</scope>
</reference>
<evidence type="ECO:0000313" key="2">
    <source>
        <dbReference type="EMBL" id="ASN72549.1"/>
    </source>
</evidence>
<protein>
    <recommendedName>
        <fullName evidence="1">Bacterial toxin RNase RnlA/LsoA DBD domain-containing protein</fullName>
    </recommendedName>
</protein>
<feature type="non-terminal residue" evidence="2">
    <location>
        <position position="1"/>
    </location>
</feature>
<feature type="domain" description="Bacterial toxin RNase RnlA/LsoA DBD" evidence="1">
    <location>
        <begin position="26"/>
        <end position="149"/>
    </location>
</feature>
<evidence type="ECO:0000259" key="1">
    <source>
        <dbReference type="Pfam" id="PF19034"/>
    </source>
</evidence>
<dbReference type="EMBL" id="MF417959">
    <property type="protein sequence ID" value="ASN72549.1"/>
    <property type="molecule type" value="Genomic_DNA"/>
</dbReference>
<dbReference type="InterPro" id="IPR043994">
    <property type="entry name" value="RnlA/LsoA-toxin_DBD"/>
</dbReference>
<name>A0A2H4JD38_9CAUD</name>
<dbReference type="GO" id="GO:0004521">
    <property type="term" value="F:RNA endonuclease activity"/>
    <property type="evidence" value="ECO:0007669"/>
    <property type="project" value="InterPro"/>
</dbReference>